<organism evidence="8 9">
    <name type="scientific">Cyclostephanos tholiformis</name>
    <dbReference type="NCBI Taxonomy" id="382380"/>
    <lineage>
        <taxon>Eukaryota</taxon>
        <taxon>Sar</taxon>
        <taxon>Stramenopiles</taxon>
        <taxon>Ochrophyta</taxon>
        <taxon>Bacillariophyta</taxon>
        <taxon>Coscinodiscophyceae</taxon>
        <taxon>Thalassiosirophycidae</taxon>
        <taxon>Stephanodiscales</taxon>
        <taxon>Stephanodiscaceae</taxon>
        <taxon>Cyclostephanos</taxon>
    </lineage>
</organism>
<dbReference type="SMART" id="SM00184">
    <property type="entry name" value="RING"/>
    <property type="match status" value="1"/>
</dbReference>
<dbReference type="CDD" id="cd16454">
    <property type="entry name" value="RING-H2_PA-TM-RING"/>
    <property type="match status" value="1"/>
</dbReference>
<sequence length="721" mass="79063">EGVRYDDDIDAGEGGGGEVAHPIDDAADASSVRGDDGDDGDSMPTTDATYVGAGSGGRAARRRGVRAPFRSLRTNAIDRATVVLGAIYPRSGVERSTRDHLGEDGEIAARRNVQSITSSGKTTTTTTMGVTESGANSVRRMQNVANSSIVPYDGWNTTTSPEGAENATSNIFIDDDEHYVTIEENQDFVQIDLADYFCVEDFVNWRMIERNSSSTMDSATTTNFTTSNLTAAVSTSLYQDDEDVINSTRSLTILARRGRCSFESKARMALILNNLLANSGRKNRIDYVIVYNNGTNHSQNEGEKLINMENADTNGGMSIDEDSDTTVGLLYVTTSSGDDLLRRIKEREVSSGRSPYLNVSMLFQGDTESQNRAGDDFFVDSSTIDDGTQGTIGQDAALDFHDQQISHGWFFPATLTRFCHSCGPPYYGFARDSNDENADQENGEYSEAFPSYPSGDILDMGYDQTTIDFRGDHPYHDDSLYYSRAWLEAIRKMMVAILVLLLVGPILLVAKRWYTVGGTVRITRDENGSRRVRVVSPNLEVFVNGIPGTVEANGTKLDRAQVFSLPEIEYAYDDDKNGVDRDGTHSAVDAGADECTESEEDVHQYSEGAATPHLSATGSSESYARGQFVSSSCCSICIDEFIPGERLRMLPRCNHVFHTECILPWLTERQGCCPVCKTPVLPEELQRSHARSPQQGLQSIRLGRRQRSHQPQSTSGFPSAA</sequence>
<feature type="domain" description="RING-type" evidence="7">
    <location>
        <begin position="634"/>
        <end position="677"/>
    </location>
</feature>
<dbReference type="GO" id="GO:0008270">
    <property type="term" value="F:zinc ion binding"/>
    <property type="evidence" value="ECO:0007669"/>
    <property type="project" value="UniProtKB-KW"/>
</dbReference>
<dbReference type="SUPFAM" id="SSF57850">
    <property type="entry name" value="RING/U-box"/>
    <property type="match status" value="1"/>
</dbReference>
<feature type="region of interest" description="Disordered" evidence="5">
    <location>
        <begin position="1"/>
        <end position="62"/>
    </location>
</feature>
<dbReference type="PANTHER" id="PTHR14155:SF627">
    <property type="entry name" value="OS06G0192800 PROTEIN"/>
    <property type="match status" value="1"/>
</dbReference>
<feature type="non-terminal residue" evidence="8">
    <location>
        <position position="1"/>
    </location>
</feature>
<keyword evidence="2 4" id="KW-0863">Zinc-finger</keyword>
<keyword evidence="6" id="KW-1133">Transmembrane helix</keyword>
<accession>A0ABD3RD02</accession>
<feature type="transmembrane region" description="Helical" evidence="6">
    <location>
        <begin position="493"/>
        <end position="514"/>
    </location>
</feature>
<dbReference type="PROSITE" id="PS50089">
    <property type="entry name" value="ZF_RING_2"/>
    <property type="match status" value="1"/>
</dbReference>
<evidence type="ECO:0000259" key="7">
    <source>
        <dbReference type="PROSITE" id="PS50089"/>
    </source>
</evidence>
<dbReference type="Gene3D" id="3.30.40.10">
    <property type="entry name" value="Zinc/RING finger domain, C3HC4 (zinc finger)"/>
    <property type="match status" value="1"/>
</dbReference>
<name>A0ABD3RD02_9STRA</name>
<dbReference type="InterPro" id="IPR053238">
    <property type="entry name" value="RING-H2_zinc_finger"/>
</dbReference>
<keyword evidence="6" id="KW-0472">Membrane</keyword>
<gene>
    <name evidence="8" type="ORF">ACHAXA_009658</name>
</gene>
<dbReference type="InterPro" id="IPR001841">
    <property type="entry name" value="Znf_RING"/>
</dbReference>
<evidence type="ECO:0000256" key="4">
    <source>
        <dbReference type="PROSITE-ProRule" id="PRU00175"/>
    </source>
</evidence>
<protein>
    <recommendedName>
        <fullName evidence="7">RING-type domain-containing protein</fullName>
    </recommendedName>
</protein>
<keyword evidence="6" id="KW-0812">Transmembrane</keyword>
<dbReference type="AlphaFoldDB" id="A0ABD3RD02"/>
<dbReference type="Pfam" id="PF17123">
    <property type="entry name" value="zf-RING_11"/>
    <property type="match status" value="1"/>
</dbReference>
<feature type="region of interest" description="Disordered" evidence="5">
    <location>
        <begin position="685"/>
        <end position="721"/>
    </location>
</feature>
<dbReference type="InterPro" id="IPR013083">
    <property type="entry name" value="Znf_RING/FYVE/PHD"/>
</dbReference>
<proteinExistence type="predicted"/>
<evidence type="ECO:0000313" key="9">
    <source>
        <dbReference type="Proteomes" id="UP001530377"/>
    </source>
</evidence>
<evidence type="ECO:0000256" key="2">
    <source>
        <dbReference type="ARBA" id="ARBA00022771"/>
    </source>
</evidence>
<evidence type="ECO:0000256" key="1">
    <source>
        <dbReference type="ARBA" id="ARBA00022723"/>
    </source>
</evidence>
<evidence type="ECO:0000313" key="8">
    <source>
        <dbReference type="EMBL" id="KAL3810887.1"/>
    </source>
</evidence>
<evidence type="ECO:0000256" key="6">
    <source>
        <dbReference type="SAM" id="Phobius"/>
    </source>
</evidence>
<reference evidence="8 9" key="1">
    <citation type="submission" date="2024-10" db="EMBL/GenBank/DDBJ databases">
        <title>Updated reference genomes for cyclostephanoid diatoms.</title>
        <authorList>
            <person name="Roberts W.R."/>
            <person name="Alverson A.J."/>
        </authorList>
    </citation>
    <scope>NUCLEOTIDE SEQUENCE [LARGE SCALE GENOMIC DNA]</scope>
    <source>
        <strain evidence="8 9">AJA228-03</strain>
    </source>
</reference>
<keyword evidence="3" id="KW-0862">Zinc</keyword>
<dbReference type="EMBL" id="JALLPB020000294">
    <property type="protein sequence ID" value="KAL3810887.1"/>
    <property type="molecule type" value="Genomic_DNA"/>
</dbReference>
<comment type="caution">
    <text evidence="8">The sequence shown here is derived from an EMBL/GenBank/DDBJ whole genome shotgun (WGS) entry which is preliminary data.</text>
</comment>
<keyword evidence="9" id="KW-1185">Reference proteome</keyword>
<dbReference type="PANTHER" id="PTHR14155">
    <property type="entry name" value="RING FINGER DOMAIN-CONTAINING"/>
    <property type="match status" value="1"/>
</dbReference>
<feature type="compositionally biased region" description="Polar residues" evidence="5">
    <location>
        <begin position="709"/>
        <end position="721"/>
    </location>
</feature>
<dbReference type="Proteomes" id="UP001530377">
    <property type="component" value="Unassembled WGS sequence"/>
</dbReference>
<keyword evidence="1" id="KW-0479">Metal-binding</keyword>
<evidence type="ECO:0000256" key="3">
    <source>
        <dbReference type="ARBA" id="ARBA00022833"/>
    </source>
</evidence>
<evidence type="ECO:0000256" key="5">
    <source>
        <dbReference type="SAM" id="MobiDB-lite"/>
    </source>
</evidence>